<evidence type="ECO:0000313" key="2">
    <source>
        <dbReference type="Proteomes" id="UP000377803"/>
    </source>
</evidence>
<dbReference type="KEGG" id="ncon:LC1Nh_0005"/>
<gene>
    <name evidence="1" type="ORF">LC1Nh_0005</name>
</gene>
<sequence>MNIVEEVDRRRQTLKIRDPSRAYAELKDLLENRIALDGAHEEKYFNDLEKNQIRARINCEEGFDAHTAAKYEIYLTIDEKKSELDMQVKAKLVTEYPTEKAWQGTLWYYAYRSLFDKFLYGSVRHGFEHAAEEKLDTIMERVRETLETSSL</sequence>
<evidence type="ECO:0000313" key="1">
    <source>
        <dbReference type="EMBL" id="QGA79914.1"/>
    </source>
</evidence>
<accession>A0A5Q0UEK0</accession>
<name>A0A5Q0UEK0_9ARCH</name>
<dbReference type="GeneID" id="42364385"/>
<proteinExistence type="predicted"/>
<dbReference type="RefSeq" id="WP_153549654.1">
    <property type="nucleotide sequence ID" value="NZ_CP040089.1"/>
</dbReference>
<keyword evidence="2" id="KW-1185">Reference proteome</keyword>
<dbReference type="AlphaFoldDB" id="A0A5Q0UEK0"/>
<reference evidence="2" key="1">
    <citation type="submission" date="2019-05" db="EMBL/GenBank/DDBJ databases">
        <title>Candidatus Nanohalobium constans, a novel model system to study the DPANN nano-sized archaea: genomic and physiological characterization of a nanoarchaeon co-cultured with its chitinotrophic host.</title>
        <authorList>
            <person name="La Cono V."/>
            <person name="Arcadi E."/>
            <person name="Crisafi F."/>
            <person name="Denaro R."/>
            <person name="La Spada G."/>
            <person name="Messina E."/>
            <person name="Smedile F."/>
            <person name="Toshchakov S.V."/>
            <person name="Shevchenko M.A."/>
            <person name="Golyshin P.N."/>
            <person name="Golyshina O.V."/>
            <person name="Ferrer M."/>
            <person name="Rohde M."/>
            <person name="Mushegian A."/>
            <person name="Sorokin D.Y."/>
            <person name="Giuliano L."/>
            <person name="Yakimov M.M."/>
        </authorList>
    </citation>
    <scope>NUCLEOTIDE SEQUENCE [LARGE SCALE GENOMIC DNA]</scope>
    <source>
        <strain evidence="2">LC1Nh</strain>
    </source>
</reference>
<protein>
    <submittedName>
        <fullName evidence="1">Uncharacterized protein</fullName>
    </submittedName>
</protein>
<organism evidence="1 2">
    <name type="scientific">Candidatus Nanohalobium constans</name>
    <dbReference type="NCBI Taxonomy" id="2565781"/>
    <lineage>
        <taxon>Archaea</taxon>
        <taxon>Candidatus Nanohalarchaeota</taxon>
        <taxon>Candidatus Nanohalobia</taxon>
        <taxon>Candidatus Nanohalobiales</taxon>
        <taxon>Candidatus Nanohalobiaceae</taxon>
        <taxon>Candidatus Nanohalobium</taxon>
    </lineage>
</organism>
<dbReference type="Proteomes" id="UP000377803">
    <property type="component" value="Chromosome"/>
</dbReference>
<dbReference type="EMBL" id="CP040089">
    <property type="protein sequence ID" value="QGA79914.1"/>
    <property type="molecule type" value="Genomic_DNA"/>
</dbReference>